<feature type="binding site" evidence="8">
    <location>
        <position position="128"/>
    </location>
    <ligand>
        <name>Zn(2+)</name>
        <dbReference type="ChEBI" id="CHEBI:29105"/>
    </ligand>
</feature>
<sequence length="387" mass="39161">MTHDPAHSPAELRGVLVLPGGLQPGRLILRGGQIEAVVPDAQAPRDTLILPGFVDTHVHGGAGGDTMDGPEGIRTLARFHAACGTTTLLPTTITNPWPEVLRALTAVAEVRRAGGVPGGADLPGAHLEGPFISPDRLGAQPPCALAPTPERVAQVLATGAVRAVTLAPELPGALAAAQAFAQAGVRVGIGHTRADAETVQAALRVVREAGGQACATHLFNAMGGIEGRAPGPAGALLADPDATLEVILDGLHVHNTSFLLARAAAPGRVVLITDAMRAAGLGDGASELGGQPVQVQGGRATLADGTLAGSVLTMDAALRSAVALGVSLHEVSRMLSLTPARSLGLTDRGELSAGQRADLTLLTPDLRVNTVYVAGQRVKAEGARVEA</sequence>
<evidence type="ECO:0000313" key="11">
    <source>
        <dbReference type="Proteomes" id="UP000483286"/>
    </source>
</evidence>
<evidence type="ECO:0000256" key="7">
    <source>
        <dbReference type="PIRSR" id="PIRSR038994-2"/>
    </source>
</evidence>
<feature type="binding site" evidence="7">
    <location>
        <position position="252"/>
    </location>
    <ligand>
        <name>substrate</name>
    </ligand>
</feature>
<feature type="binding site" evidence="8">
    <location>
        <position position="191"/>
    </location>
    <ligand>
        <name>Zn(2+)</name>
        <dbReference type="ChEBI" id="CHEBI:29105"/>
    </ligand>
</feature>
<evidence type="ECO:0000256" key="1">
    <source>
        <dbReference type="ARBA" id="ARBA00010716"/>
    </source>
</evidence>
<name>A0A7C9LL77_9DEIO</name>
<evidence type="ECO:0000256" key="2">
    <source>
        <dbReference type="ARBA" id="ARBA00022723"/>
    </source>
</evidence>
<dbReference type="PANTHER" id="PTHR11113">
    <property type="entry name" value="N-ACETYLGLUCOSAMINE-6-PHOSPHATE DEACETYLASE"/>
    <property type="match status" value="1"/>
</dbReference>
<dbReference type="Gene3D" id="2.30.40.10">
    <property type="entry name" value="Urease, subunit C, domain 1"/>
    <property type="match status" value="1"/>
</dbReference>
<dbReference type="Gene3D" id="3.20.20.140">
    <property type="entry name" value="Metal-dependent hydrolases"/>
    <property type="match status" value="1"/>
</dbReference>
<organism evidence="10 11">
    <name type="scientific">Deinococcus arboris</name>
    <dbReference type="NCBI Taxonomy" id="2682977"/>
    <lineage>
        <taxon>Bacteria</taxon>
        <taxon>Thermotogati</taxon>
        <taxon>Deinococcota</taxon>
        <taxon>Deinococci</taxon>
        <taxon>Deinococcales</taxon>
        <taxon>Deinococcaceae</taxon>
        <taxon>Deinococcus</taxon>
    </lineage>
</organism>
<evidence type="ECO:0000313" key="10">
    <source>
        <dbReference type="EMBL" id="MVN86357.1"/>
    </source>
</evidence>
<dbReference type="SUPFAM" id="SSF51556">
    <property type="entry name" value="Metallo-dependent hydrolases"/>
    <property type="match status" value="1"/>
</dbReference>
<evidence type="ECO:0000256" key="6">
    <source>
        <dbReference type="PIRSR" id="PIRSR038994-1"/>
    </source>
</evidence>
<dbReference type="SUPFAM" id="SSF51338">
    <property type="entry name" value="Composite domain of metallo-dependent hydrolases"/>
    <property type="match status" value="1"/>
</dbReference>
<feature type="active site" description="Proton donor/acceptor" evidence="6">
    <location>
        <position position="274"/>
    </location>
</feature>
<dbReference type="GO" id="GO:0046872">
    <property type="term" value="F:metal ion binding"/>
    <property type="evidence" value="ECO:0007669"/>
    <property type="project" value="UniProtKB-KW"/>
</dbReference>
<comment type="similarity">
    <text evidence="1 5">Belongs to the metallo-dependent hydrolases superfamily. NagA family.</text>
</comment>
<dbReference type="EC" id="3.5.1.25" evidence="10"/>
<dbReference type="InterPro" id="IPR006680">
    <property type="entry name" value="Amidohydro-rel"/>
</dbReference>
<dbReference type="AlphaFoldDB" id="A0A7C9LL77"/>
<proteinExistence type="inferred from homology"/>
<evidence type="ECO:0000256" key="3">
    <source>
        <dbReference type="ARBA" id="ARBA00022801"/>
    </source>
</evidence>
<dbReference type="PANTHER" id="PTHR11113:SF14">
    <property type="entry name" value="N-ACETYLGLUCOSAMINE-6-PHOSPHATE DEACETYLASE"/>
    <property type="match status" value="1"/>
</dbReference>
<dbReference type="InterPro" id="IPR032466">
    <property type="entry name" value="Metal_Hydrolase"/>
</dbReference>
<dbReference type="PIRSF" id="PIRSF038994">
    <property type="entry name" value="NagA"/>
    <property type="match status" value="1"/>
</dbReference>
<comment type="cofactor">
    <cofactor evidence="8">
        <name>a divalent metal cation</name>
        <dbReference type="ChEBI" id="CHEBI:60240"/>
    </cofactor>
    <text evidence="8">Binds 1 divalent metal cation per subunit.</text>
</comment>
<protein>
    <submittedName>
        <fullName evidence="10">N-acetylglucosamine-6-phosphate deacetylase</fullName>
        <ecNumber evidence="10">3.5.1.25</ecNumber>
    </submittedName>
</protein>
<keyword evidence="3 5" id="KW-0378">Hydrolase</keyword>
<keyword evidence="2 8" id="KW-0479">Metal-binding</keyword>
<comment type="caution">
    <text evidence="10">The sequence shown here is derived from an EMBL/GenBank/DDBJ whole genome shotgun (WGS) entry which is preliminary data.</text>
</comment>
<feature type="domain" description="Amidohydrolase-related" evidence="9">
    <location>
        <begin position="49"/>
        <end position="378"/>
    </location>
</feature>
<evidence type="ECO:0000256" key="4">
    <source>
        <dbReference type="ARBA" id="ARBA00023277"/>
    </source>
</evidence>
<dbReference type="InterPro" id="IPR003764">
    <property type="entry name" value="GlcNAc_6-P_deAcase"/>
</dbReference>
<feature type="binding site" evidence="7">
    <location>
        <position position="228"/>
    </location>
    <ligand>
        <name>substrate</name>
    </ligand>
</feature>
<evidence type="ECO:0000256" key="8">
    <source>
        <dbReference type="PIRSR" id="PIRSR038994-3"/>
    </source>
</evidence>
<keyword evidence="11" id="KW-1185">Reference proteome</keyword>
<gene>
    <name evidence="10" type="primary">nagA</name>
    <name evidence="10" type="ORF">GO986_06220</name>
</gene>
<dbReference type="CDD" id="cd00854">
    <property type="entry name" value="NagA"/>
    <property type="match status" value="1"/>
</dbReference>
<dbReference type="GO" id="GO:0008448">
    <property type="term" value="F:N-acetylglucosamine-6-phosphate deacetylase activity"/>
    <property type="evidence" value="ECO:0007669"/>
    <property type="project" value="UniProtKB-EC"/>
</dbReference>
<dbReference type="RefSeq" id="WP_157458422.1">
    <property type="nucleotide sequence ID" value="NZ_WQLB01000006.1"/>
</dbReference>
<dbReference type="InterPro" id="IPR011059">
    <property type="entry name" value="Metal-dep_hydrolase_composite"/>
</dbReference>
<feature type="binding site" evidence="8">
    <location>
        <position position="217"/>
    </location>
    <ligand>
        <name>Zn(2+)</name>
        <dbReference type="ChEBI" id="CHEBI:29105"/>
    </ligand>
</feature>
<evidence type="ECO:0000259" key="9">
    <source>
        <dbReference type="Pfam" id="PF01979"/>
    </source>
</evidence>
<dbReference type="Proteomes" id="UP000483286">
    <property type="component" value="Unassembled WGS sequence"/>
</dbReference>
<feature type="binding site" evidence="7">
    <location>
        <begin position="307"/>
        <end position="309"/>
    </location>
    <ligand>
        <name>substrate</name>
    </ligand>
</feature>
<dbReference type="Pfam" id="PF01979">
    <property type="entry name" value="Amidohydro_1"/>
    <property type="match status" value="1"/>
</dbReference>
<dbReference type="NCBIfam" id="TIGR00221">
    <property type="entry name" value="nagA"/>
    <property type="match status" value="1"/>
</dbReference>
<accession>A0A7C9LL77</accession>
<feature type="binding site" evidence="7">
    <location>
        <begin position="220"/>
        <end position="221"/>
    </location>
    <ligand>
        <name>substrate</name>
    </ligand>
</feature>
<keyword evidence="4 5" id="KW-0119">Carbohydrate metabolism</keyword>
<reference evidence="10 11" key="1">
    <citation type="submission" date="2019-12" db="EMBL/GenBank/DDBJ databases">
        <title>Deinococcus sp. HMF7620 Genome sequencing and assembly.</title>
        <authorList>
            <person name="Kang H."/>
            <person name="Kim H."/>
            <person name="Joh K."/>
        </authorList>
    </citation>
    <scope>NUCLEOTIDE SEQUENCE [LARGE SCALE GENOMIC DNA]</scope>
    <source>
        <strain evidence="10 11">HMF7620</strain>
    </source>
</reference>
<dbReference type="GO" id="GO:0006046">
    <property type="term" value="P:N-acetylglucosamine catabolic process"/>
    <property type="evidence" value="ECO:0007669"/>
    <property type="project" value="TreeGrafter"/>
</dbReference>
<evidence type="ECO:0000256" key="5">
    <source>
        <dbReference type="PIRNR" id="PIRNR038994"/>
    </source>
</evidence>
<dbReference type="EMBL" id="WQLB01000006">
    <property type="protein sequence ID" value="MVN86357.1"/>
    <property type="molecule type" value="Genomic_DNA"/>
</dbReference>
<feature type="binding site" evidence="7">
    <location>
        <position position="139"/>
    </location>
    <ligand>
        <name>substrate</name>
    </ligand>
</feature>